<organism evidence="1 2">
    <name type="scientific">Pleurotus ostreatus (strain PC15)</name>
    <name type="common">Oyster mushroom</name>
    <dbReference type="NCBI Taxonomy" id="1137138"/>
    <lineage>
        <taxon>Eukaryota</taxon>
        <taxon>Fungi</taxon>
        <taxon>Dikarya</taxon>
        <taxon>Basidiomycota</taxon>
        <taxon>Agaricomycotina</taxon>
        <taxon>Agaricomycetes</taxon>
        <taxon>Agaricomycetidae</taxon>
        <taxon>Agaricales</taxon>
        <taxon>Pleurotineae</taxon>
        <taxon>Pleurotaceae</taxon>
        <taxon>Pleurotus</taxon>
    </lineage>
</organism>
<dbReference type="OrthoDB" id="2826374at2759"/>
<reference evidence="2" key="1">
    <citation type="journal article" date="2014" name="Proc. Natl. Acad. Sci. U.S.A.">
        <title>Extensive sampling of basidiomycete genomes demonstrates inadequacy of the white-rot/brown-rot paradigm for wood decay fungi.</title>
        <authorList>
            <person name="Riley R."/>
            <person name="Salamov A.A."/>
            <person name="Brown D.W."/>
            <person name="Nagy L.G."/>
            <person name="Floudas D."/>
            <person name="Held B.W."/>
            <person name="Levasseur A."/>
            <person name="Lombard V."/>
            <person name="Morin E."/>
            <person name="Otillar R."/>
            <person name="Lindquist E.A."/>
            <person name="Sun H."/>
            <person name="LaButti K.M."/>
            <person name="Schmutz J."/>
            <person name="Jabbour D."/>
            <person name="Luo H."/>
            <person name="Baker S.E."/>
            <person name="Pisabarro A.G."/>
            <person name="Walton J.D."/>
            <person name="Blanchette R.A."/>
            <person name="Henrissat B."/>
            <person name="Martin F."/>
            <person name="Cullen D."/>
            <person name="Hibbett D.S."/>
            <person name="Grigoriev I.V."/>
        </authorList>
    </citation>
    <scope>NUCLEOTIDE SEQUENCE [LARGE SCALE GENOMIC DNA]</scope>
    <source>
        <strain evidence="2">PC15</strain>
    </source>
</reference>
<sequence>MPALRWFIHGVTPRRTLRKTFVRKRSASIIAQREPLRPRPQPKKQSLKRRMVLWWKRISRPSKPRQSGRFSFVPEDFVLVTLPATWSGSERRSRLWERNEVGY</sequence>
<proteinExistence type="predicted"/>
<dbReference type="Proteomes" id="UP000027073">
    <property type="component" value="Unassembled WGS sequence"/>
</dbReference>
<protein>
    <submittedName>
        <fullName evidence="1">Uncharacterized protein</fullName>
    </submittedName>
</protein>
<dbReference type="EMBL" id="KL198009">
    <property type="protein sequence ID" value="KDQ26719.1"/>
    <property type="molecule type" value="Genomic_DNA"/>
</dbReference>
<dbReference type="AlphaFoldDB" id="A0A067NFT7"/>
<evidence type="ECO:0000313" key="1">
    <source>
        <dbReference type="EMBL" id="KDQ26719.1"/>
    </source>
</evidence>
<name>A0A067NFT7_PLEO1</name>
<dbReference type="VEuPathDB" id="FungiDB:PLEOSDRAFT_159361"/>
<dbReference type="HOGENOM" id="CLU_2264851_0_0_1"/>
<accession>A0A067NFT7</accession>
<gene>
    <name evidence="1" type="ORF">PLEOSDRAFT_159361</name>
</gene>
<evidence type="ECO:0000313" key="2">
    <source>
        <dbReference type="Proteomes" id="UP000027073"/>
    </source>
</evidence>
<dbReference type="InParanoid" id="A0A067NFT7"/>